<dbReference type="Proteomes" id="UP001501470">
    <property type="component" value="Unassembled WGS sequence"/>
</dbReference>
<dbReference type="Gene3D" id="1.20.120.450">
    <property type="entry name" value="dinb family like domain"/>
    <property type="match status" value="1"/>
</dbReference>
<name>A0ABN2BVK9_9ACTN</name>
<dbReference type="InterPro" id="IPR017518">
    <property type="entry name" value="CHP03084"/>
</dbReference>
<evidence type="ECO:0000259" key="1">
    <source>
        <dbReference type="Pfam" id="PF08608"/>
    </source>
</evidence>
<feature type="domain" description="tRNA wybutosine-synthesis" evidence="1">
    <location>
        <begin position="185"/>
        <end position="237"/>
    </location>
</feature>
<dbReference type="Pfam" id="PF11716">
    <property type="entry name" value="MDMPI_N"/>
    <property type="match status" value="1"/>
</dbReference>
<dbReference type="EMBL" id="BAAAQD010000020">
    <property type="protein sequence ID" value="GAA1547859.1"/>
    <property type="molecule type" value="Genomic_DNA"/>
</dbReference>
<dbReference type="NCBIfam" id="TIGR03084">
    <property type="entry name" value="TIGR03084 family metal-binding protein"/>
    <property type="match status" value="1"/>
</dbReference>
<dbReference type="InterPro" id="IPR024344">
    <property type="entry name" value="MDMPI_metal-binding"/>
</dbReference>
<evidence type="ECO:0000313" key="4">
    <source>
        <dbReference type="Proteomes" id="UP001501470"/>
    </source>
</evidence>
<dbReference type="Pfam" id="PF08608">
    <property type="entry name" value="Wyosine_form"/>
    <property type="match status" value="1"/>
</dbReference>
<gene>
    <name evidence="3" type="ORF">GCM10009827_080160</name>
</gene>
<organism evidence="3 4">
    <name type="scientific">Dactylosporangium maewongense</name>
    <dbReference type="NCBI Taxonomy" id="634393"/>
    <lineage>
        <taxon>Bacteria</taxon>
        <taxon>Bacillati</taxon>
        <taxon>Actinomycetota</taxon>
        <taxon>Actinomycetes</taxon>
        <taxon>Micromonosporales</taxon>
        <taxon>Micromonosporaceae</taxon>
        <taxon>Dactylosporangium</taxon>
    </lineage>
</organism>
<evidence type="ECO:0000313" key="3">
    <source>
        <dbReference type="EMBL" id="GAA1547859.1"/>
    </source>
</evidence>
<dbReference type="InterPro" id="IPR017517">
    <property type="entry name" value="Maleyloyr_isom"/>
</dbReference>
<reference evidence="3 4" key="1">
    <citation type="journal article" date="2019" name="Int. J. Syst. Evol. Microbiol.">
        <title>The Global Catalogue of Microorganisms (GCM) 10K type strain sequencing project: providing services to taxonomists for standard genome sequencing and annotation.</title>
        <authorList>
            <consortium name="The Broad Institute Genomics Platform"/>
            <consortium name="The Broad Institute Genome Sequencing Center for Infectious Disease"/>
            <person name="Wu L."/>
            <person name="Ma J."/>
        </authorList>
    </citation>
    <scope>NUCLEOTIDE SEQUENCE [LARGE SCALE GENOMIC DNA]</scope>
    <source>
        <strain evidence="3 4">JCM 15933</strain>
    </source>
</reference>
<dbReference type="InterPro" id="IPR034660">
    <property type="entry name" value="DinB/YfiT-like"/>
</dbReference>
<dbReference type="InterPro" id="IPR013917">
    <property type="entry name" value="tRNA_wybutosine-synth"/>
</dbReference>
<feature type="domain" description="Mycothiol-dependent maleylpyruvate isomerase metal-binding" evidence="2">
    <location>
        <begin position="12"/>
        <end position="149"/>
    </location>
</feature>
<keyword evidence="4" id="KW-1185">Reference proteome</keyword>
<sequence>MTAQDVIADLTADAEAVDRMVADLDESQWTLPTPAEGWTVAHQVGHLAFVFRIAGLAAGTPEAFTALTQRIGTGFGAFDKAVNAALEEYLVLPREALVARWRAERDAGTAALAGVADGTLVPWLVRPIPAPVLCAAGMTELFAHGQDIADGLGVQRQHTDRLKRVVGFVVHTWEFGYQSNDMTPPAGQFRFEVTAPSGAQWVFGPDDATQTITGPAVDLCLLATRRRHHADLDLVATGADAQAWLEVAQAYRGPAGKGRAPGQFAKPHQLA</sequence>
<dbReference type="RefSeq" id="WP_344508626.1">
    <property type="nucleotide sequence ID" value="NZ_BAAAQD010000020.1"/>
</dbReference>
<dbReference type="NCBIfam" id="TIGR03083">
    <property type="entry name" value="maleylpyruvate isomerase family mycothiol-dependent enzyme"/>
    <property type="match status" value="1"/>
</dbReference>
<evidence type="ECO:0000259" key="2">
    <source>
        <dbReference type="Pfam" id="PF11716"/>
    </source>
</evidence>
<comment type="caution">
    <text evidence="3">The sequence shown here is derived from an EMBL/GenBank/DDBJ whole genome shotgun (WGS) entry which is preliminary data.</text>
</comment>
<dbReference type="SUPFAM" id="SSF109854">
    <property type="entry name" value="DinB/YfiT-like putative metalloenzymes"/>
    <property type="match status" value="1"/>
</dbReference>
<proteinExistence type="predicted"/>
<protein>
    <submittedName>
        <fullName evidence="3">TIGR03084 family metal-binding protein</fullName>
    </submittedName>
</protein>
<accession>A0ABN2BVK9</accession>